<reference evidence="1 2" key="1">
    <citation type="submission" date="2023-01" db="EMBL/GenBank/DDBJ databases">
        <title>Complete genome sequence of Marinomonas pontica strain 200518_36.</title>
        <authorList>
            <person name="Ueki S."/>
            <person name="Gajardo G."/>
            <person name="Maruyama F."/>
        </authorList>
    </citation>
    <scope>NUCLEOTIDE SEQUENCE [LARGE SCALE GENOMIC DNA]</scope>
    <source>
        <strain evidence="1 2">200518_36</strain>
    </source>
</reference>
<dbReference type="Proteomes" id="UP001307608">
    <property type="component" value="Chromosome"/>
</dbReference>
<dbReference type="InterPro" id="IPR017703">
    <property type="entry name" value="YgfZ/GCV_T_CS"/>
</dbReference>
<dbReference type="PANTHER" id="PTHR22602:SF0">
    <property type="entry name" value="TRANSFERASE CAF17, MITOCHONDRIAL-RELATED"/>
    <property type="match status" value="1"/>
</dbReference>
<keyword evidence="2" id="KW-1185">Reference proteome</keyword>
<dbReference type="InterPro" id="IPR045179">
    <property type="entry name" value="YgfZ/GcvT"/>
</dbReference>
<dbReference type="PANTHER" id="PTHR22602">
    <property type="entry name" value="TRANSFERASE CAF17, MITOCHONDRIAL-RELATED"/>
    <property type="match status" value="1"/>
</dbReference>
<dbReference type="Gene3D" id="3.30.70.1400">
    <property type="entry name" value="Aminomethyltransferase beta-barrel domains"/>
    <property type="match status" value="1"/>
</dbReference>
<proteinExistence type="predicted"/>
<evidence type="ECO:0000313" key="2">
    <source>
        <dbReference type="Proteomes" id="UP001307608"/>
    </source>
</evidence>
<dbReference type="NCBIfam" id="TIGR03317">
    <property type="entry name" value="ygfZ_signature"/>
    <property type="match status" value="1"/>
</dbReference>
<name>A0ABN6WKN9_9GAMM</name>
<protein>
    <submittedName>
        <fullName evidence="1">tRNA-modifying protein YgfZ</fullName>
    </submittedName>
</protein>
<accession>A0ABN6WKN9</accession>
<dbReference type="Gene3D" id="2.40.30.160">
    <property type="match status" value="1"/>
</dbReference>
<organism evidence="1 2">
    <name type="scientific">Marinomonas pontica</name>
    <dbReference type="NCBI Taxonomy" id="264739"/>
    <lineage>
        <taxon>Bacteria</taxon>
        <taxon>Pseudomonadati</taxon>
        <taxon>Pseudomonadota</taxon>
        <taxon>Gammaproteobacteria</taxon>
        <taxon>Oceanospirillales</taxon>
        <taxon>Oceanospirillaceae</taxon>
        <taxon>Marinomonas</taxon>
    </lineage>
</organism>
<dbReference type="SUPFAM" id="SSF103025">
    <property type="entry name" value="Folate-binding domain"/>
    <property type="match status" value="1"/>
</dbReference>
<gene>
    <name evidence="1" type="primary">ygfZ</name>
    <name evidence="1" type="ORF">MACH16_07330</name>
</gene>
<sequence length="318" mass="35631">MQCAFLLTLPMERFMTSLQDIINPILLNNDVVVKQQHLGVLRVTGVDAKKFLQGQITCDINKLTPDSGLYGAICSIKGRIITNFYLVQYNEDILMLMAKDLVEKTTLHLKKYAVFFKTELIDTQDKMTVYASFSAQNEAQPSNHPERFDTTQSKNGVTLTLCQKPLVMQWHIVESESANLTEQNAHLSALSILDARPLIYLEQSETILPQWLNMQSTGGISFTKGCYTGQEIVARMQYKGKSKKQLALVTWDGLLDTTKDITDAQGKSVGQVFAVAAIQSTHFAQIILNIEPNETETLSLDNHVVTLLPLPYSLETKK</sequence>
<evidence type="ECO:0000313" key="1">
    <source>
        <dbReference type="EMBL" id="BDX01985.1"/>
    </source>
</evidence>
<dbReference type="EMBL" id="AP027271">
    <property type="protein sequence ID" value="BDX01985.1"/>
    <property type="molecule type" value="Genomic_DNA"/>
</dbReference>